<feature type="non-terminal residue" evidence="2">
    <location>
        <position position="49"/>
    </location>
</feature>
<sequence>MPDIKLSDGKKIPFSKTIDGFEIADKISKSLAKEACIMSVDGELKDLSF</sequence>
<dbReference type="EMBL" id="UINC01162051">
    <property type="protein sequence ID" value="SVD61590.1"/>
    <property type="molecule type" value="Genomic_DNA"/>
</dbReference>
<evidence type="ECO:0000313" key="2">
    <source>
        <dbReference type="EMBL" id="SVD61590.1"/>
    </source>
</evidence>
<name>A0A382WSM5_9ZZZZ</name>
<dbReference type="Gene3D" id="3.10.20.30">
    <property type="match status" value="1"/>
</dbReference>
<accession>A0A382WSM5</accession>
<protein>
    <recommendedName>
        <fullName evidence="1">TGS domain-containing protein</fullName>
    </recommendedName>
</protein>
<dbReference type="SUPFAM" id="SSF81271">
    <property type="entry name" value="TGS-like"/>
    <property type="match status" value="1"/>
</dbReference>
<dbReference type="InterPro" id="IPR004095">
    <property type="entry name" value="TGS"/>
</dbReference>
<gene>
    <name evidence="2" type="ORF">METZ01_LOCUS414444</name>
</gene>
<dbReference type="CDD" id="cd01667">
    <property type="entry name" value="TGS_ThrRS"/>
    <property type="match status" value="1"/>
</dbReference>
<dbReference type="InterPro" id="IPR012676">
    <property type="entry name" value="TGS-like"/>
</dbReference>
<dbReference type="InterPro" id="IPR012675">
    <property type="entry name" value="Beta-grasp_dom_sf"/>
</dbReference>
<feature type="domain" description="TGS" evidence="1">
    <location>
        <begin position="1"/>
        <end position="49"/>
    </location>
</feature>
<proteinExistence type="predicted"/>
<reference evidence="2" key="1">
    <citation type="submission" date="2018-05" db="EMBL/GenBank/DDBJ databases">
        <authorList>
            <person name="Lanie J.A."/>
            <person name="Ng W.-L."/>
            <person name="Kazmierczak K.M."/>
            <person name="Andrzejewski T.M."/>
            <person name="Davidsen T.M."/>
            <person name="Wayne K.J."/>
            <person name="Tettelin H."/>
            <person name="Glass J.I."/>
            <person name="Rusch D."/>
            <person name="Podicherti R."/>
            <person name="Tsui H.-C.T."/>
            <person name="Winkler M.E."/>
        </authorList>
    </citation>
    <scope>NUCLEOTIDE SEQUENCE</scope>
</reference>
<dbReference type="PROSITE" id="PS51880">
    <property type="entry name" value="TGS"/>
    <property type="match status" value="1"/>
</dbReference>
<evidence type="ECO:0000259" key="1">
    <source>
        <dbReference type="PROSITE" id="PS51880"/>
    </source>
</evidence>
<organism evidence="2">
    <name type="scientific">marine metagenome</name>
    <dbReference type="NCBI Taxonomy" id="408172"/>
    <lineage>
        <taxon>unclassified sequences</taxon>
        <taxon>metagenomes</taxon>
        <taxon>ecological metagenomes</taxon>
    </lineage>
</organism>
<dbReference type="AlphaFoldDB" id="A0A382WSM5"/>